<keyword evidence="1" id="KW-1133">Transmembrane helix</keyword>
<gene>
    <name evidence="2" type="ORF">IRY30_00290</name>
</gene>
<feature type="transmembrane region" description="Helical" evidence="1">
    <location>
        <begin position="47"/>
        <end position="67"/>
    </location>
</feature>
<dbReference type="Proteomes" id="UP000635902">
    <property type="component" value="Unassembled WGS sequence"/>
</dbReference>
<evidence type="ECO:0000313" key="2">
    <source>
        <dbReference type="EMBL" id="MBF4552525.1"/>
    </source>
</evidence>
<evidence type="ECO:0000313" key="3">
    <source>
        <dbReference type="Proteomes" id="UP000635902"/>
    </source>
</evidence>
<comment type="caution">
    <text evidence="2">The sequence shown here is derived from an EMBL/GenBank/DDBJ whole genome shotgun (WGS) entry which is preliminary data.</text>
</comment>
<feature type="transmembrane region" description="Helical" evidence="1">
    <location>
        <begin position="12"/>
        <end position="35"/>
    </location>
</feature>
<name>A0ABR9ZGI8_9CORY</name>
<reference evidence="2 3" key="1">
    <citation type="submission" date="2020-10" db="EMBL/GenBank/DDBJ databases">
        <title>Novel species in genus Corynebacterium.</title>
        <authorList>
            <person name="Zhang G."/>
        </authorList>
    </citation>
    <scope>NUCLEOTIDE SEQUENCE [LARGE SCALE GENOMIC DNA]</scope>
    <source>
        <strain evidence="2 3">DSM 45110</strain>
    </source>
</reference>
<dbReference type="EMBL" id="JADKMY010000001">
    <property type="protein sequence ID" value="MBF4552525.1"/>
    <property type="molecule type" value="Genomic_DNA"/>
</dbReference>
<feature type="transmembrane region" description="Helical" evidence="1">
    <location>
        <begin position="141"/>
        <end position="166"/>
    </location>
</feature>
<protein>
    <submittedName>
        <fullName evidence="2">Uncharacterized protein</fullName>
    </submittedName>
</protein>
<organism evidence="2 3">
    <name type="scientific">Corynebacterium suicordis DSM 45110</name>
    <dbReference type="NCBI Taxonomy" id="1121369"/>
    <lineage>
        <taxon>Bacteria</taxon>
        <taxon>Bacillati</taxon>
        <taxon>Actinomycetota</taxon>
        <taxon>Actinomycetes</taxon>
        <taxon>Mycobacteriales</taxon>
        <taxon>Corynebacteriaceae</taxon>
        <taxon>Corynebacterium</taxon>
    </lineage>
</organism>
<proteinExistence type="predicted"/>
<keyword evidence="3" id="KW-1185">Reference proteome</keyword>
<keyword evidence="1" id="KW-0472">Membrane</keyword>
<sequence length="168" mass="17706">MTSGFHMTADTLLSCVELVMIFYGVPWVVTELFIWKSTAPGNRKGAIWFRLLCFIASVLVAGAWIGYVFHVAHVGMFSVVHTIGAGLSGVIGVALLTYLGARKIKSRVAVTSIAAFYSALGIGAAFGIYGSSTDITGLWGVGLLMVAVCSLAACFLVATLTAALTYRT</sequence>
<feature type="transmembrane region" description="Helical" evidence="1">
    <location>
        <begin position="108"/>
        <end position="129"/>
    </location>
</feature>
<keyword evidence="1" id="KW-0812">Transmembrane</keyword>
<dbReference type="RefSeq" id="WP_194555434.1">
    <property type="nucleotide sequence ID" value="NZ_JADKMY010000001.1"/>
</dbReference>
<evidence type="ECO:0000256" key="1">
    <source>
        <dbReference type="SAM" id="Phobius"/>
    </source>
</evidence>
<feature type="transmembrane region" description="Helical" evidence="1">
    <location>
        <begin position="79"/>
        <end position="101"/>
    </location>
</feature>
<accession>A0ABR9ZGI8</accession>